<dbReference type="GO" id="GO:0004519">
    <property type="term" value="F:endonuclease activity"/>
    <property type="evidence" value="ECO:0007669"/>
    <property type="project" value="UniProtKB-KW"/>
</dbReference>
<dbReference type="InterPro" id="IPR050190">
    <property type="entry name" value="UPF0213_domain"/>
</dbReference>
<dbReference type="EMBL" id="BKAV01000045">
    <property type="protein sequence ID" value="GEQ01516.1"/>
    <property type="molecule type" value="Genomic_DNA"/>
</dbReference>
<dbReference type="Proteomes" id="UP000254956">
    <property type="component" value="Unassembled WGS sequence"/>
</dbReference>
<keyword evidence="4" id="KW-0255">Endonuclease</keyword>
<evidence type="ECO:0000256" key="1">
    <source>
        <dbReference type="ARBA" id="ARBA00007435"/>
    </source>
</evidence>
<evidence type="ECO:0000313" key="4">
    <source>
        <dbReference type="EMBL" id="SUJ28171.1"/>
    </source>
</evidence>
<evidence type="ECO:0000313" key="5">
    <source>
        <dbReference type="Proteomes" id="UP000254956"/>
    </source>
</evidence>
<dbReference type="PANTHER" id="PTHR34477:SF1">
    <property type="entry name" value="UPF0213 PROTEIN YHBQ"/>
    <property type="match status" value="1"/>
</dbReference>
<dbReference type="CDD" id="cd10456">
    <property type="entry name" value="GIY-YIG_UPF0213"/>
    <property type="match status" value="1"/>
</dbReference>
<dbReference type="SUPFAM" id="SSF82771">
    <property type="entry name" value="GIY-YIG endonuclease"/>
    <property type="match status" value="1"/>
</dbReference>
<dbReference type="EMBL" id="UGZE01000001">
    <property type="protein sequence ID" value="SUJ28171.1"/>
    <property type="molecule type" value="Genomic_DNA"/>
</dbReference>
<comment type="similarity">
    <text evidence="1">Belongs to the UPF0213 family.</text>
</comment>
<feature type="domain" description="GIY-YIG" evidence="2">
    <location>
        <begin position="2"/>
        <end position="77"/>
    </location>
</feature>
<dbReference type="InterPro" id="IPR035901">
    <property type="entry name" value="GIY-YIG_endonuc_sf"/>
</dbReference>
<protein>
    <submittedName>
        <fullName evidence="4">Endonuclease</fullName>
    </submittedName>
    <submittedName>
        <fullName evidence="3">UPF0213 protein</fullName>
    </submittedName>
</protein>
<evidence type="ECO:0000313" key="6">
    <source>
        <dbReference type="Proteomes" id="UP000321598"/>
    </source>
</evidence>
<evidence type="ECO:0000259" key="2">
    <source>
        <dbReference type="PROSITE" id="PS50164"/>
    </source>
</evidence>
<organism evidence="4 5">
    <name type="scientific">Staphylococcus arlettae</name>
    <dbReference type="NCBI Taxonomy" id="29378"/>
    <lineage>
        <taxon>Bacteria</taxon>
        <taxon>Bacillati</taxon>
        <taxon>Bacillota</taxon>
        <taxon>Bacilli</taxon>
        <taxon>Bacillales</taxon>
        <taxon>Staphylococcaceae</taxon>
        <taxon>Staphylococcus</taxon>
    </lineage>
</organism>
<name>A0A380CSJ8_9STAP</name>
<dbReference type="OrthoDB" id="9807770at2"/>
<accession>A0A380CSJ8</accession>
<dbReference type="PROSITE" id="PS50164">
    <property type="entry name" value="GIY_YIG"/>
    <property type="match status" value="1"/>
</dbReference>
<dbReference type="SMART" id="SM00465">
    <property type="entry name" value="GIYc"/>
    <property type="match status" value="1"/>
</dbReference>
<dbReference type="Pfam" id="PF01541">
    <property type="entry name" value="GIY-YIG"/>
    <property type="match status" value="1"/>
</dbReference>
<reference evidence="4 5" key="1">
    <citation type="submission" date="2018-06" db="EMBL/GenBank/DDBJ databases">
        <authorList>
            <consortium name="Pathogen Informatics"/>
            <person name="Doyle S."/>
        </authorList>
    </citation>
    <scope>NUCLEOTIDE SEQUENCE [LARGE SCALE GENOMIC DNA]</scope>
    <source>
        <strain evidence="4 5">NCTC12413</strain>
    </source>
</reference>
<sequence>MDNHYIYIVKCSDGTLYTGYAKDIEQRIAKHNAGKGAKYTKVRRPVTLVYSEVFETKSAALKREYEIKTFSRQKKLQMISEVN</sequence>
<reference evidence="3 6" key="2">
    <citation type="submission" date="2019-07" db="EMBL/GenBank/DDBJ databases">
        <title>Whole genome shotgun sequence of Staphylococcus arlettae NBRC 109765.</title>
        <authorList>
            <person name="Hosoyama A."/>
            <person name="Uohara A."/>
            <person name="Ohji S."/>
            <person name="Ichikawa N."/>
        </authorList>
    </citation>
    <scope>NUCLEOTIDE SEQUENCE [LARGE SCALE GENOMIC DNA]</scope>
    <source>
        <strain evidence="3 6">NBRC 109765</strain>
    </source>
</reference>
<proteinExistence type="inferred from homology"/>
<dbReference type="RefSeq" id="WP_103388826.1">
    <property type="nucleotide sequence ID" value="NZ_AP019698.1"/>
</dbReference>
<dbReference type="Gene3D" id="3.40.1440.10">
    <property type="entry name" value="GIY-YIG endonuclease"/>
    <property type="match status" value="1"/>
</dbReference>
<dbReference type="PANTHER" id="PTHR34477">
    <property type="entry name" value="UPF0213 PROTEIN YHBQ"/>
    <property type="match status" value="1"/>
</dbReference>
<dbReference type="GeneID" id="97288767"/>
<keyword evidence="4" id="KW-0378">Hydrolase</keyword>
<evidence type="ECO:0000313" key="3">
    <source>
        <dbReference type="EMBL" id="GEQ01516.1"/>
    </source>
</evidence>
<keyword evidence="6" id="KW-1185">Reference proteome</keyword>
<dbReference type="Proteomes" id="UP000321598">
    <property type="component" value="Unassembled WGS sequence"/>
</dbReference>
<dbReference type="InterPro" id="IPR000305">
    <property type="entry name" value="GIY-YIG_endonuc"/>
</dbReference>
<dbReference type="AlphaFoldDB" id="A0A380CSJ8"/>
<dbReference type="STRING" id="1212545.SARL_05248"/>
<gene>
    <name evidence="4" type="ORF">NCTC12413_02487</name>
    <name evidence="3" type="ORF">SAR03_25530</name>
</gene>
<keyword evidence="4" id="KW-0540">Nuclease</keyword>